<comment type="caution">
    <text evidence="4">The sequence shown here is derived from an EMBL/GenBank/DDBJ whole genome shotgun (WGS) entry which is preliminary data.</text>
</comment>
<accession>A0A813DT93</accession>
<dbReference type="InterPro" id="IPR052069">
    <property type="entry name" value="Ca-reg_mRNA-binding_domain"/>
</dbReference>
<keyword evidence="1" id="KW-0597">Phosphoprotein</keyword>
<dbReference type="Gene3D" id="2.40.50.140">
    <property type="entry name" value="Nucleic acid-binding proteins"/>
    <property type="match status" value="1"/>
</dbReference>
<dbReference type="PROSITE" id="PS00352">
    <property type="entry name" value="CSD_1"/>
    <property type="match status" value="1"/>
</dbReference>
<dbReference type="GO" id="GO:0005737">
    <property type="term" value="C:cytoplasm"/>
    <property type="evidence" value="ECO:0007669"/>
    <property type="project" value="TreeGrafter"/>
</dbReference>
<dbReference type="EMBL" id="CAJNNV010003879">
    <property type="protein sequence ID" value="CAE8589781.1"/>
    <property type="molecule type" value="Genomic_DNA"/>
</dbReference>
<evidence type="ECO:0000259" key="3">
    <source>
        <dbReference type="PROSITE" id="PS51857"/>
    </source>
</evidence>
<dbReference type="PANTHER" id="PTHR12962">
    <property type="entry name" value="CALCIUM-REGULATED HEAT STABLE PROTEIN CRHSP-24-RELATED"/>
    <property type="match status" value="1"/>
</dbReference>
<name>A0A813DT93_POLGL</name>
<evidence type="ECO:0000313" key="5">
    <source>
        <dbReference type="Proteomes" id="UP000654075"/>
    </source>
</evidence>
<feature type="region of interest" description="Disordered" evidence="2">
    <location>
        <begin position="55"/>
        <end position="86"/>
    </location>
</feature>
<dbReference type="InterPro" id="IPR012340">
    <property type="entry name" value="NA-bd_OB-fold"/>
</dbReference>
<dbReference type="InterPro" id="IPR011129">
    <property type="entry name" value="CSD"/>
</dbReference>
<dbReference type="GO" id="GO:0003730">
    <property type="term" value="F:mRNA 3'-UTR binding"/>
    <property type="evidence" value="ECO:0007669"/>
    <property type="project" value="TreeGrafter"/>
</dbReference>
<dbReference type="AlphaFoldDB" id="A0A813DT93"/>
<feature type="compositionally biased region" description="Gly residues" evidence="2">
    <location>
        <begin position="70"/>
        <end position="86"/>
    </location>
</feature>
<dbReference type="Pfam" id="PF00313">
    <property type="entry name" value="CSD"/>
    <property type="match status" value="1"/>
</dbReference>
<dbReference type="PRINTS" id="PR00050">
    <property type="entry name" value="COLDSHOCK"/>
</dbReference>
<dbReference type="PANTHER" id="PTHR12962:SF1">
    <property type="entry name" value="COLD SHOCK DOMAIN-CONTAINING PROTEIN CG9705"/>
    <property type="match status" value="1"/>
</dbReference>
<dbReference type="OrthoDB" id="438137at2759"/>
<evidence type="ECO:0000256" key="2">
    <source>
        <dbReference type="SAM" id="MobiDB-lite"/>
    </source>
</evidence>
<dbReference type="SMART" id="SM00357">
    <property type="entry name" value="CSP"/>
    <property type="match status" value="1"/>
</dbReference>
<dbReference type="PROSITE" id="PS51857">
    <property type="entry name" value="CSD_2"/>
    <property type="match status" value="1"/>
</dbReference>
<reference evidence="4" key="1">
    <citation type="submission" date="2021-02" db="EMBL/GenBank/DDBJ databases">
        <authorList>
            <person name="Dougan E. K."/>
            <person name="Rhodes N."/>
            <person name="Thang M."/>
            <person name="Chan C."/>
        </authorList>
    </citation>
    <scope>NUCLEOTIDE SEQUENCE</scope>
</reference>
<dbReference type="GO" id="GO:0043488">
    <property type="term" value="P:regulation of mRNA stability"/>
    <property type="evidence" value="ECO:0007669"/>
    <property type="project" value="TreeGrafter"/>
</dbReference>
<dbReference type="Proteomes" id="UP000654075">
    <property type="component" value="Unassembled WGS sequence"/>
</dbReference>
<sequence length="141" mass="13319">MSSSGTLKKFMEGKGFGFIENADGSGDVFVHFSQLSNGGSEDMIEGSEMTFDVEVDQRSGKSKATNVTLAGGGGGGGGGGKSYGGGKGGGGGGGYHSYGGGGKGGGGGYDSYGGGGKSYGGGKGGGGDYGKGGGGKGYSPY</sequence>
<evidence type="ECO:0000313" key="4">
    <source>
        <dbReference type="EMBL" id="CAE8589781.1"/>
    </source>
</evidence>
<dbReference type="InterPro" id="IPR019844">
    <property type="entry name" value="CSD_CS"/>
</dbReference>
<dbReference type="InterPro" id="IPR002059">
    <property type="entry name" value="CSP_DNA-bd"/>
</dbReference>
<gene>
    <name evidence="4" type="ORF">PGLA1383_LOCUS8513</name>
</gene>
<proteinExistence type="predicted"/>
<organism evidence="4 5">
    <name type="scientific">Polarella glacialis</name>
    <name type="common">Dinoflagellate</name>
    <dbReference type="NCBI Taxonomy" id="89957"/>
    <lineage>
        <taxon>Eukaryota</taxon>
        <taxon>Sar</taxon>
        <taxon>Alveolata</taxon>
        <taxon>Dinophyceae</taxon>
        <taxon>Suessiales</taxon>
        <taxon>Suessiaceae</taxon>
        <taxon>Polarella</taxon>
    </lineage>
</organism>
<feature type="domain" description="CSD" evidence="3">
    <location>
        <begin position="2"/>
        <end position="69"/>
    </location>
</feature>
<protein>
    <recommendedName>
        <fullName evidence="3">CSD domain-containing protein</fullName>
    </recommendedName>
</protein>
<dbReference type="SUPFAM" id="SSF50249">
    <property type="entry name" value="Nucleic acid-binding proteins"/>
    <property type="match status" value="1"/>
</dbReference>
<evidence type="ECO:0000256" key="1">
    <source>
        <dbReference type="ARBA" id="ARBA00022553"/>
    </source>
</evidence>
<dbReference type="CDD" id="cd04458">
    <property type="entry name" value="CSP_CDS"/>
    <property type="match status" value="1"/>
</dbReference>
<feature type="region of interest" description="Disordered" evidence="2">
    <location>
        <begin position="121"/>
        <end position="141"/>
    </location>
</feature>
<keyword evidence="5" id="KW-1185">Reference proteome</keyword>